<evidence type="ECO:0000256" key="1">
    <source>
        <dbReference type="SAM" id="MobiDB-lite"/>
    </source>
</evidence>
<keyword evidence="3" id="KW-1185">Reference proteome</keyword>
<dbReference type="Proteomes" id="UP000234323">
    <property type="component" value="Unassembled WGS sequence"/>
</dbReference>
<protein>
    <submittedName>
        <fullName evidence="2">Uncharacterized protein</fullName>
    </submittedName>
</protein>
<name>A0A2I1HG87_9GLOM</name>
<dbReference type="AlphaFoldDB" id="A0A2I1HG87"/>
<evidence type="ECO:0000313" key="2">
    <source>
        <dbReference type="EMBL" id="PKY57888.1"/>
    </source>
</evidence>
<feature type="region of interest" description="Disordered" evidence="1">
    <location>
        <begin position="62"/>
        <end position="89"/>
    </location>
</feature>
<proteinExistence type="predicted"/>
<evidence type="ECO:0000313" key="3">
    <source>
        <dbReference type="Proteomes" id="UP000234323"/>
    </source>
</evidence>
<feature type="compositionally biased region" description="Acidic residues" evidence="1">
    <location>
        <begin position="67"/>
        <end position="77"/>
    </location>
</feature>
<accession>A0A2I1HG87</accession>
<organism evidence="2 3">
    <name type="scientific">Rhizophagus irregularis</name>
    <dbReference type="NCBI Taxonomy" id="588596"/>
    <lineage>
        <taxon>Eukaryota</taxon>
        <taxon>Fungi</taxon>
        <taxon>Fungi incertae sedis</taxon>
        <taxon>Mucoromycota</taxon>
        <taxon>Glomeromycotina</taxon>
        <taxon>Glomeromycetes</taxon>
        <taxon>Glomerales</taxon>
        <taxon>Glomeraceae</taxon>
        <taxon>Rhizophagus</taxon>
    </lineage>
</organism>
<dbReference type="EMBL" id="LLXI01002744">
    <property type="protein sequence ID" value="PKY57888.1"/>
    <property type="molecule type" value="Genomic_DNA"/>
</dbReference>
<comment type="caution">
    <text evidence="2">The sequence shown here is derived from an EMBL/GenBank/DDBJ whole genome shotgun (WGS) entry which is preliminary data.</text>
</comment>
<gene>
    <name evidence="2" type="ORF">RhiirA4_479298</name>
</gene>
<sequence>MYGMTMEDINVLDKMADRIRKRWIKLQQKLKLLNRVDQFKKSCIENEIQAYQLSFERIITTNSENESPIESDDEENSDGNLSDDGSEKERQCYQYHTHVVMKYIKYAIIKLTLIRNISQNYDEQTAEKH</sequence>
<reference evidence="2 3" key="1">
    <citation type="submission" date="2015-10" db="EMBL/GenBank/DDBJ databases">
        <title>Genome analyses suggest a sexual origin of heterokaryosis in a supposedly ancient asexual fungus.</title>
        <authorList>
            <person name="Ropars J."/>
            <person name="Sedzielewska K."/>
            <person name="Noel J."/>
            <person name="Charron P."/>
            <person name="Farinelli L."/>
            <person name="Marton T."/>
            <person name="Kruger M."/>
            <person name="Pelin A."/>
            <person name="Brachmann A."/>
            <person name="Corradi N."/>
        </authorList>
    </citation>
    <scope>NUCLEOTIDE SEQUENCE [LARGE SCALE GENOMIC DNA]</scope>
    <source>
        <strain evidence="2 3">A4</strain>
    </source>
</reference>